<evidence type="ECO:0000313" key="1">
    <source>
        <dbReference type="EMBL" id="KAG2449722.1"/>
    </source>
</evidence>
<name>A0A836B780_9CHLO</name>
<gene>
    <name evidence="1" type="ORF">HYH02_005249</name>
</gene>
<dbReference type="EMBL" id="JAEHOD010000013">
    <property type="protein sequence ID" value="KAG2449722.1"/>
    <property type="molecule type" value="Genomic_DNA"/>
</dbReference>
<protein>
    <recommendedName>
        <fullName evidence="3">Glycosyltransferase family 92 protein</fullName>
    </recommendedName>
</protein>
<dbReference type="OrthoDB" id="529236at2759"/>
<evidence type="ECO:0000313" key="2">
    <source>
        <dbReference type="Proteomes" id="UP000613740"/>
    </source>
</evidence>
<accession>A0A836B780</accession>
<dbReference type="Proteomes" id="UP000613740">
    <property type="component" value="Unassembled WGS sequence"/>
</dbReference>
<evidence type="ECO:0008006" key="3">
    <source>
        <dbReference type="Google" id="ProtNLM"/>
    </source>
</evidence>
<keyword evidence="2" id="KW-1185">Reference proteome</keyword>
<comment type="caution">
    <text evidence="1">The sequence shown here is derived from an EMBL/GenBank/DDBJ whole genome shotgun (WGS) entry which is preliminary data.</text>
</comment>
<sequence>MTIWDGVTVMTVDPNRWQPRLRLELEGGEVLEAMSIFNASAETKPGSQTHPFDFTFTLPEDGRNVGFCFKVWEASMPDNRAPFCLPPSSAALCHRLAPPAVATPDNPALWAVLAPLRKPPNLTWQPHVAATANRLTYFLTYFLSVGGTGLLLYADPLTSQALERSPQVQRFLREGRLLFVTWDMMERRTYNYDHQIVYGHALLGLSGCGTNLWMQFMDMDEMLFSAYGSRWPDMYTCLADSARAQQATTAAATSTSSPAAAPAAAAAAATFKLHRVDILSGAVGPEDEAQLWAAPPRPGAPHPLTRYDRIARRPHPLWYGKFLAAPAYRFIHAIVHYAEPTLGAWYEGNATCAFVLHVRNYWRVRSHDTPTEFEVLKLLARQAQALVRVAGDDIAADSRGAGDRRWF</sequence>
<organism evidence="1 2">
    <name type="scientific">Chlamydomonas schloesseri</name>
    <dbReference type="NCBI Taxonomy" id="2026947"/>
    <lineage>
        <taxon>Eukaryota</taxon>
        <taxon>Viridiplantae</taxon>
        <taxon>Chlorophyta</taxon>
        <taxon>core chlorophytes</taxon>
        <taxon>Chlorophyceae</taxon>
        <taxon>CS clade</taxon>
        <taxon>Chlamydomonadales</taxon>
        <taxon>Chlamydomonadaceae</taxon>
        <taxon>Chlamydomonas</taxon>
    </lineage>
</organism>
<reference evidence="1" key="1">
    <citation type="journal article" date="2020" name="bioRxiv">
        <title>Comparative genomics of Chlamydomonas.</title>
        <authorList>
            <person name="Craig R.J."/>
            <person name="Hasan A.R."/>
            <person name="Ness R.W."/>
            <person name="Keightley P.D."/>
        </authorList>
    </citation>
    <scope>NUCLEOTIDE SEQUENCE</scope>
    <source>
        <strain evidence="1">CCAP 11/173</strain>
    </source>
</reference>
<proteinExistence type="predicted"/>
<dbReference type="AlphaFoldDB" id="A0A836B780"/>